<dbReference type="Proteomes" id="UP000319478">
    <property type="component" value="Unassembled WGS sequence"/>
</dbReference>
<gene>
    <name evidence="1" type="ORF">GHA01_20650</name>
</gene>
<keyword evidence="2" id="KW-1185">Reference proteome</keyword>
<name>A0ABQ0SFS5_NOVHA</name>
<evidence type="ECO:0000313" key="2">
    <source>
        <dbReference type="Proteomes" id="UP000319478"/>
    </source>
</evidence>
<organism evidence="1 2">
    <name type="scientific">Novacetimonas hansenii</name>
    <name type="common">Komagataeibacter hansenii</name>
    <dbReference type="NCBI Taxonomy" id="436"/>
    <lineage>
        <taxon>Bacteria</taxon>
        <taxon>Pseudomonadati</taxon>
        <taxon>Pseudomonadota</taxon>
        <taxon>Alphaproteobacteria</taxon>
        <taxon>Acetobacterales</taxon>
        <taxon>Acetobacteraceae</taxon>
        <taxon>Novacetimonas</taxon>
    </lineage>
</organism>
<protein>
    <submittedName>
        <fullName evidence="1">Uncharacterized protein</fullName>
    </submittedName>
</protein>
<accession>A0ABQ0SFS5</accession>
<evidence type="ECO:0000313" key="1">
    <source>
        <dbReference type="EMBL" id="GEC64216.1"/>
    </source>
</evidence>
<proteinExistence type="predicted"/>
<comment type="caution">
    <text evidence="1">The sequence shown here is derived from an EMBL/GenBank/DDBJ whole genome shotgun (WGS) entry which is preliminary data.</text>
</comment>
<sequence>MDDADVRGKAFIEREGTRDGVAPSCTVRTCGREKGSTIRVFGPVTRACGAGVTGAGSGGTGAAATFAYGTDAGSGAAGGACSAIGGTGAGGTGAACTGAS</sequence>
<dbReference type="EMBL" id="BJNN01000109">
    <property type="protein sequence ID" value="GEC64216.1"/>
    <property type="molecule type" value="Genomic_DNA"/>
</dbReference>
<reference evidence="1 2" key="1">
    <citation type="submission" date="2019-06" db="EMBL/GenBank/DDBJ databases">
        <title>Whole genome shotgun sequence of Komagataeibacter hansenii NBRC 14820.</title>
        <authorList>
            <person name="Hosoyama A."/>
            <person name="Uohara A."/>
            <person name="Ohji S."/>
            <person name="Ichikawa N."/>
        </authorList>
    </citation>
    <scope>NUCLEOTIDE SEQUENCE [LARGE SCALE GENOMIC DNA]</scope>
    <source>
        <strain evidence="1 2">NBRC 14820</strain>
    </source>
</reference>